<proteinExistence type="predicted"/>
<dbReference type="GO" id="GO:0004312">
    <property type="term" value="F:fatty acid synthase activity"/>
    <property type="evidence" value="ECO:0007669"/>
    <property type="project" value="TreeGrafter"/>
</dbReference>
<evidence type="ECO:0000256" key="2">
    <source>
        <dbReference type="ARBA" id="ARBA00022553"/>
    </source>
</evidence>
<dbReference type="GO" id="GO:0071770">
    <property type="term" value="P:DIM/DIP cell wall layer assembly"/>
    <property type="evidence" value="ECO:0007669"/>
    <property type="project" value="TreeGrafter"/>
</dbReference>
<accession>A0A371PPT1</accession>
<dbReference type="GO" id="GO:0005886">
    <property type="term" value="C:plasma membrane"/>
    <property type="evidence" value="ECO:0007669"/>
    <property type="project" value="TreeGrafter"/>
</dbReference>
<dbReference type="InterPro" id="IPR016039">
    <property type="entry name" value="Thiolase-like"/>
</dbReference>
<dbReference type="Pfam" id="PF00109">
    <property type="entry name" value="ketoacyl-synt"/>
    <property type="match status" value="1"/>
</dbReference>
<dbReference type="InterPro" id="IPR014030">
    <property type="entry name" value="Ketoacyl_synth_N"/>
</dbReference>
<gene>
    <name evidence="9" type="ORF">DY245_42665</name>
</gene>
<dbReference type="InterPro" id="IPR036736">
    <property type="entry name" value="ACP-like_sf"/>
</dbReference>
<dbReference type="Gene3D" id="3.30.70.3290">
    <property type="match status" value="1"/>
</dbReference>
<dbReference type="InterPro" id="IPR016036">
    <property type="entry name" value="Malonyl_transacylase_ACP-bd"/>
</dbReference>
<keyword evidence="4" id="KW-0045">Antibiotic biosynthesis</keyword>
<dbReference type="InterPro" id="IPR032821">
    <property type="entry name" value="PKS_assoc"/>
</dbReference>
<dbReference type="PROSITE" id="PS00012">
    <property type="entry name" value="PHOSPHOPANTETHEINE"/>
    <property type="match status" value="1"/>
</dbReference>
<reference evidence="9 10" key="1">
    <citation type="submission" date="2018-08" db="EMBL/GenBank/DDBJ databases">
        <title>Streptomyces NEAU-D10 sp. nov., a novel Actinomycete isolated from soil.</title>
        <authorList>
            <person name="Jin L."/>
        </authorList>
    </citation>
    <scope>NUCLEOTIDE SEQUENCE [LARGE SCALE GENOMIC DNA]</scope>
    <source>
        <strain evidence="9 10">NEAU-D10</strain>
    </source>
</reference>
<dbReference type="Pfam" id="PF00698">
    <property type="entry name" value="Acyl_transf_1"/>
    <property type="match status" value="1"/>
</dbReference>
<dbReference type="SUPFAM" id="SSF47336">
    <property type="entry name" value="ACP-like"/>
    <property type="match status" value="1"/>
</dbReference>
<dbReference type="Gene3D" id="3.40.47.10">
    <property type="match status" value="1"/>
</dbReference>
<dbReference type="InterPro" id="IPR016035">
    <property type="entry name" value="Acyl_Trfase/lysoPLipase"/>
</dbReference>
<dbReference type="GO" id="GO:0004315">
    <property type="term" value="F:3-oxoacyl-[acyl-carrier-protein] synthase activity"/>
    <property type="evidence" value="ECO:0007669"/>
    <property type="project" value="InterPro"/>
</dbReference>
<dbReference type="InterPro" id="IPR050091">
    <property type="entry name" value="PKS_NRPS_Biosynth_Enz"/>
</dbReference>
<sequence length="992" mass="101905">MARNRSLDIAVTGVSGRFPGSSDLAEWWEALKAGRVLTTRYDRRRLVAAGMPEDLVDEPDFVPVHGHLADFDRFENALFRVSPREAEMMDPQLRLMLECAWTALEDAAVDPLNTRATTGVYASASASGYLHRMIAGGMLDPLTAEDALHGAAPDFLASLISYKLNLTGPALAVQTACSSSLVALHMAVQGLLSGECDQALVVAAGLAYPQAGHLRVPGGIHSASGHCRPFDENADGVVAGSGVACVVLRRFDDALTEGPEPYGVVLGTAVNNDGAAKAGYYAPSVGGQQAAIRAALDAADVDGASIGYLETHGTGTRIGDPIEWSAASSALREAGARPGQIAVGALKANTGHLDNAAGLAGLTKALLVVRDGVVPPLAGFTRLNPLLETEDSPLYVPTQVAPWTGPEPRRAGVSSFGVGGTNVHVVVERAPVRAARREEAGAPPAAHLVVLSAADGAALDRSAERLSRHLAADAPRTADVAHTLATGRAALGERLAVTGHTPAEVAERLSTGAGVVRGSRPVDGPTPLVLAFPGQGSQRPGMALPFAEALPGFSAALTQCLDAFEPALARVLEVALSDPGFPEGELAQTRLAQPALFAVEYAVAAALRGLGLVPAAVVGHSLGEITAACVAGVFELPDAARLVALRGRVMQDCAPGAMLALGCGESETRALIAASGQAVEPAAFNSPEASVVAGAEEAVAAFEAWLAGRVHARRLRTSHAFHSALIEPAVAPLADELSRIAVRPPAVPWATTSGRMVLPGEAVAPQGFAERARTTVRFAEALDALATRQPGAVVVEAGPGRALSAIAAAADLTALPLAAGHGAPAGRDVLTALGTLWTMGQPLVLETLCAAGEPIRLPSYPCAGPCRIAPEAAARPVAPRPATEACVPADADGGTTASTAPGPDPAEGPDVPALLTRLWRELLGHEDLTVEADFFLLGGDSLLVTHLARKLRTELGIRVPMRDLLLGRTLGRQIELVHGLVEPVPVPVAAGG</sequence>
<dbReference type="GO" id="GO:0006633">
    <property type="term" value="P:fatty acid biosynthetic process"/>
    <property type="evidence" value="ECO:0007669"/>
    <property type="project" value="InterPro"/>
</dbReference>
<evidence type="ECO:0000256" key="6">
    <source>
        <dbReference type="SAM" id="MobiDB-lite"/>
    </source>
</evidence>
<dbReference type="AlphaFoldDB" id="A0A371PPT1"/>
<keyword evidence="2" id="KW-0597">Phosphoprotein</keyword>
<dbReference type="Pfam" id="PF16197">
    <property type="entry name" value="KAsynt_C_assoc"/>
    <property type="match status" value="1"/>
</dbReference>
<evidence type="ECO:0000313" key="9">
    <source>
        <dbReference type="EMBL" id="REK84534.1"/>
    </source>
</evidence>
<dbReference type="GO" id="GO:0017000">
    <property type="term" value="P:antibiotic biosynthetic process"/>
    <property type="evidence" value="ECO:0007669"/>
    <property type="project" value="UniProtKB-KW"/>
</dbReference>
<protein>
    <submittedName>
        <fullName evidence="9">Acyltransferase domain-containing protein</fullName>
    </submittedName>
</protein>
<dbReference type="InterPro" id="IPR014043">
    <property type="entry name" value="Acyl_transferase_dom"/>
</dbReference>
<dbReference type="PROSITE" id="PS52004">
    <property type="entry name" value="KS3_2"/>
    <property type="match status" value="1"/>
</dbReference>
<comment type="caution">
    <text evidence="9">The sequence shown here is derived from an EMBL/GenBank/DDBJ whole genome shotgun (WGS) entry which is preliminary data.</text>
</comment>
<dbReference type="SUPFAM" id="SSF52151">
    <property type="entry name" value="FabD/lysophospholipase-like"/>
    <property type="match status" value="1"/>
</dbReference>
<dbReference type="Pfam" id="PF00550">
    <property type="entry name" value="PP-binding"/>
    <property type="match status" value="1"/>
</dbReference>
<dbReference type="SMART" id="SM00823">
    <property type="entry name" value="PKS_PP"/>
    <property type="match status" value="1"/>
</dbReference>
<dbReference type="GO" id="GO:0005737">
    <property type="term" value="C:cytoplasm"/>
    <property type="evidence" value="ECO:0007669"/>
    <property type="project" value="TreeGrafter"/>
</dbReference>
<dbReference type="PROSITE" id="PS50075">
    <property type="entry name" value="CARRIER"/>
    <property type="match status" value="1"/>
</dbReference>
<evidence type="ECO:0000256" key="4">
    <source>
        <dbReference type="ARBA" id="ARBA00023194"/>
    </source>
</evidence>
<evidence type="ECO:0000259" key="7">
    <source>
        <dbReference type="PROSITE" id="PS50075"/>
    </source>
</evidence>
<feature type="region of interest" description="Disordered" evidence="6">
    <location>
        <begin position="884"/>
        <end position="909"/>
    </location>
</feature>
<dbReference type="SMART" id="SM00825">
    <property type="entry name" value="PKS_KS"/>
    <property type="match status" value="1"/>
</dbReference>
<dbReference type="PANTHER" id="PTHR43775">
    <property type="entry name" value="FATTY ACID SYNTHASE"/>
    <property type="match status" value="1"/>
</dbReference>
<dbReference type="Gene3D" id="3.40.366.10">
    <property type="entry name" value="Malonyl-Coenzyme A Acyl Carrier Protein, domain 2"/>
    <property type="match status" value="1"/>
</dbReference>
<dbReference type="GO" id="GO:0031177">
    <property type="term" value="F:phosphopantetheine binding"/>
    <property type="evidence" value="ECO:0007669"/>
    <property type="project" value="InterPro"/>
</dbReference>
<evidence type="ECO:0000256" key="3">
    <source>
        <dbReference type="ARBA" id="ARBA00022679"/>
    </source>
</evidence>
<dbReference type="InterPro" id="IPR020841">
    <property type="entry name" value="PKS_Beta-ketoAc_synthase_dom"/>
</dbReference>
<dbReference type="PROSITE" id="PS00606">
    <property type="entry name" value="KS3_1"/>
    <property type="match status" value="1"/>
</dbReference>
<organism evidence="9 10">
    <name type="scientific">Streptomyces inhibens</name>
    <dbReference type="NCBI Taxonomy" id="2293571"/>
    <lineage>
        <taxon>Bacteria</taxon>
        <taxon>Bacillati</taxon>
        <taxon>Actinomycetota</taxon>
        <taxon>Actinomycetes</taxon>
        <taxon>Kitasatosporales</taxon>
        <taxon>Streptomycetaceae</taxon>
        <taxon>Streptomyces</taxon>
    </lineage>
</organism>
<dbReference type="InterPro" id="IPR020806">
    <property type="entry name" value="PKS_PP-bd"/>
</dbReference>
<dbReference type="Pfam" id="PF02801">
    <property type="entry name" value="Ketoacyl-synt_C"/>
    <property type="match status" value="1"/>
</dbReference>
<dbReference type="InterPro" id="IPR001227">
    <property type="entry name" value="Ac_transferase_dom_sf"/>
</dbReference>
<dbReference type="InterPro" id="IPR014031">
    <property type="entry name" value="Ketoacyl_synth_C"/>
</dbReference>
<keyword evidence="5 9" id="KW-0012">Acyltransferase</keyword>
<dbReference type="InterPro" id="IPR009081">
    <property type="entry name" value="PP-bd_ACP"/>
</dbReference>
<evidence type="ECO:0000313" key="10">
    <source>
        <dbReference type="Proteomes" id="UP000262477"/>
    </source>
</evidence>
<dbReference type="SUPFAM" id="SSF55048">
    <property type="entry name" value="Probable ACP-binding domain of malonyl-CoA ACP transacylase"/>
    <property type="match status" value="1"/>
</dbReference>
<dbReference type="PANTHER" id="PTHR43775:SF37">
    <property type="entry name" value="SI:DKEY-61P9.11"/>
    <property type="match status" value="1"/>
</dbReference>
<feature type="compositionally biased region" description="Low complexity" evidence="6">
    <location>
        <begin position="884"/>
        <end position="901"/>
    </location>
</feature>
<dbReference type="RefSeq" id="WP_128512482.1">
    <property type="nucleotide sequence ID" value="NZ_QUAC01000482.1"/>
</dbReference>
<feature type="domain" description="Ketosynthase family 3 (KS3)" evidence="8">
    <location>
        <begin position="6"/>
        <end position="429"/>
    </location>
</feature>
<dbReference type="CDD" id="cd00833">
    <property type="entry name" value="PKS"/>
    <property type="match status" value="1"/>
</dbReference>
<dbReference type="SUPFAM" id="SSF53901">
    <property type="entry name" value="Thiolase-like"/>
    <property type="match status" value="1"/>
</dbReference>
<keyword evidence="1" id="KW-0596">Phosphopantetheine</keyword>
<dbReference type="InterPro" id="IPR018201">
    <property type="entry name" value="Ketoacyl_synth_AS"/>
</dbReference>
<dbReference type="InterPro" id="IPR006162">
    <property type="entry name" value="Ppantetheine_attach_site"/>
</dbReference>
<evidence type="ECO:0000256" key="5">
    <source>
        <dbReference type="ARBA" id="ARBA00023315"/>
    </source>
</evidence>
<dbReference type="Proteomes" id="UP000262477">
    <property type="component" value="Unassembled WGS sequence"/>
</dbReference>
<evidence type="ECO:0000259" key="8">
    <source>
        <dbReference type="PROSITE" id="PS52004"/>
    </source>
</evidence>
<dbReference type="SMART" id="SM00827">
    <property type="entry name" value="PKS_AT"/>
    <property type="match status" value="1"/>
</dbReference>
<dbReference type="OrthoDB" id="9778690at2"/>
<dbReference type="Gene3D" id="1.10.1200.10">
    <property type="entry name" value="ACP-like"/>
    <property type="match status" value="1"/>
</dbReference>
<evidence type="ECO:0000256" key="1">
    <source>
        <dbReference type="ARBA" id="ARBA00022450"/>
    </source>
</evidence>
<keyword evidence="3 9" id="KW-0808">Transferase</keyword>
<feature type="domain" description="Carrier" evidence="7">
    <location>
        <begin position="906"/>
        <end position="981"/>
    </location>
</feature>
<dbReference type="EMBL" id="QUAC01000482">
    <property type="protein sequence ID" value="REK84534.1"/>
    <property type="molecule type" value="Genomic_DNA"/>
</dbReference>
<keyword evidence="10" id="KW-1185">Reference proteome</keyword>
<name>A0A371PPT1_STRIH</name>